<evidence type="ECO:0000256" key="2">
    <source>
        <dbReference type="SAM" id="MobiDB-lite"/>
    </source>
</evidence>
<dbReference type="VEuPathDB" id="TrichDB:TRFO_26200"/>
<evidence type="ECO:0000313" key="4">
    <source>
        <dbReference type="Proteomes" id="UP000179807"/>
    </source>
</evidence>
<feature type="region of interest" description="Disordered" evidence="2">
    <location>
        <begin position="145"/>
        <end position="232"/>
    </location>
</feature>
<dbReference type="GeneID" id="94839513"/>
<dbReference type="Gene3D" id="2.130.10.10">
    <property type="entry name" value="YVTN repeat-like/Quinoprotein amine dehydrogenase"/>
    <property type="match status" value="1"/>
</dbReference>
<dbReference type="InterPro" id="IPR015943">
    <property type="entry name" value="WD40/YVTN_repeat-like_dom_sf"/>
</dbReference>
<feature type="region of interest" description="Disordered" evidence="2">
    <location>
        <begin position="368"/>
        <end position="398"/>
    </location>
</feature>
<dbReference type="InterPro" id="IPR001680">
    <property type="entry name" value="WD40_rpt"/>
</dbReference>
<protein>
    <submittedName>
        <fullName evidence="3">Uncharacterized protein</fullName>
    </submittedName>
</protein>
<name>A0A1J4K905_9EUKA</name>
<dbReference type="RefSeq" id="XP_068359053.1">
    <property type="nucleotide sequence ID" value="XM_068504809.1"/>
</dbReference>
<feature type="compositionally biased region" description="Low complexity" evidence="2">
    <location>
        <begin position="145"/>
        <end position="162"/>
    </location>
</feature>
<dbReference type="Proteomes" id="UP000179807">
    <property type="component" value="Unassembled WGS sequence"/>
</dbReference>
<dbReference type="OrthoDB" id="273771at2759"/>
<comment type="caution">
    <text evidence="3">The sequence shown here is derived from an EMBL/GenBank/DDBJ whole genome shotgun (WGS) entry which is preliminary data.</text>
</comment>
<proteinExistence type="predicted"/>
<keyword evidence="4" id="KW-1185">Reference proteome</keyword>
<gene>
    <name evidence="3" type="ORF">TRFO_26200</name>
</gene>
<dbReference type="EMBL" id="MLAK01000742">
    <property type="protein sequence ID" value="OHT05917.1"/>
    <property type="molecule type" value="Genomic_DNA"/>
</dbReference>
<feature type="repeat" description="WD" evidence="1">
    <location>
        <begin position="826"/>
        <end position="866"/>
    </location>
</feature>
<reference evidence="3" key="1">
    <citation type="submission" date="2016-10" db="EMBL/GenBank/DDBJ databases">
        <authorList>
            <person name="Benchimol M."/>
            <person name="Almeida L.G."/>
            <person name="Vasconcelos A.T."/>
            <person name="Perreira-Neves A."/>
            <person name="Rosa I.A."/>
            <person name="Tasca T."/>
            <person name="Bogo M.R."/>
            <person name="de Souza W."/>
        </authorList>
    </citation>
    <scope>NUCLEOTIDE SEQUENCE [LARGE SCALE GENOMIC DNA]</scope>
    <source>
        <strain evidence="3">K</strain>
    </source>
</reference>
<keyword evidence="1" id="KW-0853">WD repeat</keyword>
<feature type="compositionally biased region" description="Low complexity" evidence="2">
    <location>
        <begin position="368"/>
        <end position="396"/>
    </location>
</feature>
<feature type="compositionally biased region" description="Polar residues" evidence="2">
    <location>
        <begin position="215"/>
        <end position="232"/>
    </location>
</feature>
<evidence type="ECO:0000313" key="3">
    <source>
        <dbReference type="EMBL" id="OHT05917.1"/>
    </source>
</evidence>
<dbReference type="InterPro" id="IPR036322">
    <property type="entry name" value="WD40_repeat_dom_sf"/>
</dbReference>
<dbReference type="SUPFAM" id="SSF50978">
    <property type="entry name" value="WD40 repeat-like"/>
    <property type="match status" value="1"/>
</dbReference>
<sequence>MNTKQDLSDINPNGRYYANPVEQQILIQGLQRYFSLPERSQNRNKIAKEVSTFLRCFSPHWSHRAVRLWFNNNKHTYLGVDSENIIAQVPPGAPPPQIVPQGLNPMIQMQQFTNNRLIQPQQAPQLLPPQIISSPQIPQQIIAQNQPTSNQPTQIQQTQIQPPISPKLIQPPINVNSSTNSMPSKQKQKKQPTPPNSSNTPTQPPQPQISTQNSHQNTGQIPTQISNLPSSVPPQIQQFSIIGQPIVSSPGNSSGIAKSPIFPQIHSQISQIHVASPLSINQLTSQSPSSFQTTTQIKSVNVSSMEVNSPIFPSTPPQKSPSVEFPVDISTAGLLNNTSSLKSNNLVNNNINNGSTVNILPPITQTIPTPQISTNNSLKSSNSLNSNSNNSSNTSNAISPLQVRSPLQIASPIQITSPGQSVVEISSAIGPNISSNLGSRATLTLPPFNLSSANKSPISPSSIGSIGSLSSINGSNMPGSRFVMKPIQVAPKVRFPPLHIEGECYLPMNSEPSVDTSYGQLADLLTKIRRTDEKSALLDQEIAEFDSRCNSLKSKFYNIETERIDPHGCTTRFPFAREPSIAEFHLGDQIPESISNLDILADMPMRSPSFTHQFYATDSHTDQFTPSNIWQVRNCNDQKISFFESTAVSPEIAAYVYVQFHDKSLRNISFCNYTRRNEQWNNVVFECNTRIEAMTIGSNYAWMLADGRVTRVSMTTNTNSNLNSSLNSTLNNTLNNTVNGSSDSMSVEIPPQSGAISAYKDGSAVVAYNLSPTLCLIRNDLSLASVKTSYKGISCLSALEEKLVCGVPLSGALRMIDENGEEIRAFVGHCAPVLGMTALNASTFASRADDSTVRIWDIRKRHPVLTVTTAKNSIINIAGTADFVVAAFHNKVGVIDLRAGVLKPILGVTTDDYDAVSLNYNQREDSLAMFGIVEKEANKDSMLFMGNDGQSRQRIFRTYHDFVGRQSE</sequence>
<evidence type="ECO:0000256" key="1">
    <source>
        <dbReference type="PROSITE-ProRule" id="PRU00221"/>
    </source>
</evidence>
<organism evidence="3 4">
    <name type="scientific">Tritrichomonas foetus</name>
    <dbReference type="NCBI Taxonomy" id="1144522"/>
    <lineage>
        <taxon>Eukaryota</taxon>
        <taxon>Metamonada</taxon>
        <taxon>Parabasalia</taxon>
        <taxon>Tritrichomonadida</taxon>
        <taxon>Tritrichomonadidae</taxon>
        <taxon>Tritrichomonas</taxon>
    </lineage>
</organism>
<accession>A0A1J4K905</accession>
<dbReference type="AlphaFoldDB" id="A0A1J4K905"/>
<dbReference type="PROSITE" id="PS50082">
    <property type="entry name" value="WD_REPEATS_2"/>
    <property type="match status" value="1"/>
</dbReference>